<dbReference type="InterPro" id="IPR051601">
    <property type="entry name" value="Serine_prot/Carboxylest_S33"/>
</dbReference>
<dbReference type="PANTHER" id="PTHR43248:SF25">
    <property type="entry name" value="AB HYDROLASE-1 DOMAIN-CONTAINING PROTEIN-RELATED"/>
    <property type="match status" value="1"/>
</dbReference>
<proteinExistence type="inferred from homology"/>
<organism evidence="6 7">
    <name type="scientific">Chaetomium strumarium</name>
    <dbReference type="NCBI Taxonomy" id="1170767"/>
    <lineage>
        <taxon>Eukaryota</taxon>
        <taxon>Fungi</taxon>
        <taxon>Dikarya</taxon>
        <taxon>Ascomycota</taxon>
        <taxon>Pezizomycotina</taxon>
        <taxon>Sordariomycetes</taxon>
        <taxon>Sordariomycetidae</taxon>
        <taxon>Sordariales</taxon>
        <taxon>Chaetomiaceae</taxon>
        <taxon>Chaetomium</taxon>
    </lineage>
</organism>
<dbReference type="Pfam" id="PF08386">
    <property type="entry name" value="Abhydrolase_4"/>
    <property type="match status" value="1"/>
</dbReference>
<dbReference type="SUPFAM" id="SSF53474">
    <property type="entry name" value="alpha/beta-Hydrolases"/>
    <property type="match status" value="1"/>
</dbReference>
<name>A0AAJ0GSA5_9PEZI</name>
<evidence type="ECO:0000313" key="6">
    <source>
        <dbReference type="EMBL" id="KAK3305196.1"/>
    </source>
</evidence>
<keyword evidence="2" id="KW-0378">Hydrolase</keyword>
<feature type="domain" description="Peptidase S33 tripeptidyl aminopeptidase-like C-terminal" evidence="5">
    <location>
        <begin position="533"/>
        <end position="635"/>
    </location>
</feature>
<gene>
    <name evidence="6" type="ORF">B0T15DRAFT_531604</name>
</gene>
<dbReference type="InterPro" id="IPR029058">
    <property type="entry name" value="AB_hydrolase_fold"/>
</dbReference>
<dbReference type="RefSeq" id="XP_062720976.1">
    <property type="nucleotide sequence ID" value="XM_062869260.1"/>
</dbReference>
<keyword evidence="7" id="KW-1185">Reference proteome</keyword>
<protein>
    <submittedName>
        <fullName evidence="6">TAP-like protein-domain-containing protein</fullName>
    </submittedName>
</protein>
<keyword evidence="4" id="KW-0812">Transmembrane</keyword>
<keyword evidence="4" id="KW-0472">Membrane</keyword>
<evidence type="ECO:0000256" key="4">
    <source>
        <dbReference type="SAM" id="Phobius"/>
    </source>
</evidence>
<dbReference type="InterPro" id="IPR013595">
    <property type="entry name" value="Pept_S33_TAP-like_C"/>
</dbReference>
<comment type="caution">
    <text evidence="6">The sequence shown here is derived from an EMBL/GenBank/DDBJ whole genome shotgun (WGS) entry which is preliminary data.</text>
</comment>
<dbReference type="PANTHER" id="PTHR43248">
    <property type="entry name" value="2-SUCCINYL-6-HYDROXY-2,4-CYCLOHEXADIENE-1-CARBOXYLATE SYNTHASE"/>
    <property type="match status" value="1"/>
</dbReference>
<comment type="similarity">
    <text evidence="1">Belongs to the peptidase S33 family.</text>
</comment>
<dbReference type="AlphaFoldDB" id="A0AAJ0GSA5"/>
<feature type="region of interest" description="Disordered" evidence="3">
    <location>
        <begin position="1"/>
        <end position="20"/>
    </location>
</feature>
<feature type="region of interest" description="Disordered" evidence="3">
    <location>
        <begin position="206"/>
        <end position="226"/>
    </location>
</feature>
<accession>A0AAJ0GSA5</accession>
<evidence type="ECO:0000256" key="3">
    <source>
        <dbReference type="SAM" id="MobiDB-lite"/>
    </source>
</evidence>
<keyword evidence="4" id="KW-1133">Transmembrane helix</keyword>
<dbReference type="GeneID" id="87888089"/>
<feature type="transmembrane region" description="Helical" evidence="4">
    <location>
        <begin position="29"/>
        <end position="48"/>
    </location>
</feature>
<evidence type="ECO:0000313" key="7">
    <source>
        <dbReference type="Proteomes" id="UP001273166"/>
    </source>
</evidence>
<dbReference type="GO" id="GO:0016787">
    <property type="term" value="F:hydrolase activity"/>
    <property type="evidence" value="ECO:0007669"/>
    <property type="project" value="UniProtKB-KW"/>
</dbReference>
<reference evidence="6" key="2">
    <citation type="submission" date="2023-06" db="EMBL/GenBank/DDBJ databases">
        <authorList>
            <consortium name="Lawrence Berkeley National Laboratory"/>
            <person name="Mondo S.J."/>
            <person name="Hensen N."/>
            <person name="Bonometti L."/>
            <person name="Westerberg I."/>
            <person name="Brannstrom I.O."/>
            <person name="Guillou S."/>
            <person name="Cros-Aarteil S."/>
            <person name="Calhoun S."/>
            <person name="Haridas S."/>
            <person name="Kuo A."/>
            <person name="Pangilinan J."/>
            <person name="Riley R."/>
            <person name="Labutti K."/>
            <person name="Andreopoulos B."/>
            <person name="Lipzen A."/>
            <person name="Chen C."/>
            <person name="Yanf M."/>
            <person name="Daum C."/>
            <person name="Ng V."/>
            <person name="Clum A."/>
            <person name="Steindorff A."/>
            <person name="Ohm R."/>
            <person name="Martin F."/>
            <person name="Silar P."/>
            <person name="Natvig D."/>
            <person name="Lalanne C."/>
            <person name="Gautier V."/>
            <person name="Ament-Velasquez S.L."/>
            <person name="Kruys A."/>
            <person name="Hutchinson M.I."/>
            <person name="Powell A.J."/>
            <person name="Barry K."/>
            <person name="Miller A.N."/>
            <person name="Grigoriev I.V."/>
            <person name="Debuchy R."/>
            <person name="Gladieux P."/>
            <person name="Thoren M.H."/>
            <person name="Johannesson H."/>
        </authorList>
    </citation>
    <scope>NUCLEOTIDE SEQUENCE</scope>
    <source>
        <strain evidence="6">CBS 333.67</strain>
    </source>
</reference>
<evidence type="ECO:0000259" key="5">
    <source>
        <dbReference type="Pfam" id="PF08386"/>
    </source>
</evidence>
<feature type="compositionally biased region" description="Basic residues" evidence="3">
    <location>
        <begin position="209"/>
        <end position="220"/>
    </location>
</feature>
<dbReference type="EMBL" id="JAUDZG010000004">
    <property type="protein sequence ID" value="KAK3305196.1"/>
    <property type="molecule type" value="Genomic_DNA"/>
</dbReference>
<sequence>MEKGSGITLPLPPQPDTTRCRGSRRRFRVAALLAGIVVLGCLTNLRLFSYRLRSPVSEEPHSVQGDHLNPWESITPSPELEWHPCYTSINPSFLCARFTVPMDYTSSSSSANNNSASAGKVHIALLLLPSQTHNHTQTHSSPTSKLKQPLLLNPGGPGGSGVALALLGGPALQKVLGPDQPILGFDPRGVGFTVPRADCWAAPPPPSCKQHHHHHHRHRTRDGGGDCEEDVAGGMLRRLQWESMTRDFGGLNESDVATRLIDAGHRGVNRLCGEKDRRLKEEGGSSSILGHASTQHVARDMKGIVDAWERWVGKHGAGEDAEEGLKGKLVYWGFSYGTYLGATFARMFPERVGRVVLDGVVDGELYETPLWRESLVDADKVLGELFRYCVEAGRKCDLYRNGDTAQDVKRRYDEVMDRLETSPVTFTHPEHFYPVFLRNNFVKQLVFTTLYSPVKGFPGLATVLNIIYEGKYELLGALFQDAQLLCTVAGNPLVTGTMTDAQRAIMCGDKTQSVNMTLPEIRSGHEALAATSQFGDIWMELMLKCNGWDIYPSHPLPATELSKTNKQIETTHPILLLSNTYDPVTPLRAAVKTALQFKDAGLVEQQSLGHCTISTVSRCMAKVLREYFTTGKVPPPPRVDGKEEFKGEWTRCGVDEVPWGAAGPDRAGVETVEEREMLEGWRALQTIFWRMQRWATADREGGPDMEAVMSLARSS</sequence>
<dbReference type="Gene3D" id="3.40.50.1820">
    <property type="entry name" value="alpha/beta hydrolase"/>
    <property type="match status" value="1"/>
</dbReference>
<evidence type="ECO:0000256" key="1">
    <source>
        <dbReference type="ARBA" id="ARBA00010088"/>
    </source>
</evidence>
<reference evidence="6" key="1">
    <citation type="journal article" date="2023" name="Mol. Phylogenet. Evol.">
        <title>Genome-scale phylogeny and comparative genomics of the fungal order Sordariales.</title>
        <authorList>
            <person name="Hensen N."/>
            <person name="Bonometti L."/>
            <person name="Westerberg I."/>
            <person name="Brannstrom I.O."/>
            <person name="Guillou S."/>
            <person name="Cros-Aarteil S."/>
            <person name="Calhoun S."/>
            <person name="Haridas S."/>
            <person name="Kuo A."/>
            <person name="Mondo S."/>
            <person name="Pangilinan J."/>
            <person name="Riley R."/>
            <person name="LaButti K."/>
            <person name="Andreopoulos B."/>
            <person name="Lipzen A."/>
            <person name="Chen C."/>
            <person name="Yan M."/>
            <person name="Daum C."/>
            <person name="Ng V."/>
            <person name="Clum A."/>
            <person name="Steindorff A."/>
            <person name="Ohm R.A."/>
            <person name="Martin F."/>
            <person name="Silar P."/>
            <person name="Natvig D.O."/>
            <person name="Lalanne C."/>
            <person name="Gautier V."/>
            <person name="Ament-Velasquez S.L."/>
            <person name="Kruys A."/>
            <person name="Hutchinson M.I."/>
            <person name="Powell A.J."/>
            <person name="Barry K."/>
            <person name="Miller A.N."/>
            <person name="Grigoriev I.V."/>
            <person name="Debuchy R."/>
            <person name="Gladieux P."/>
            <person name="Hiltunen Thoren M."/>
            <person name="Johannesson H."/>
        </authorList>
    </citation>
    <scope>NUCLEOTIDE SEQUENCE</scope>
    <source>
        <strain evidence="6">CBS 333.67</strain>
    </source>
</reference>
<evidence type="ECO:0000256" key="2">
    <source>
        <dbReference type="ARBA" id="ARBA00022801"/>
    </source>
</evidence>
<dbReference type="Proteomes" id="UP001273166">
    <property type="component" value="Unassembled WGS sequence"/>
</dbReference>